<feature type="compositionally biased region" description="Pro residues" evidence="17">
    <location>
        <begin position="730"/>
        <end position="743"/>
    </location>
</feature>
<feature type="domain" description="Glycosyl transferase family 51" evidence="19">
    <location>
        <begin position="139"/>
        <end position="312"/>
    </location>
</feature>
<comment type="subcellular location">
    <subcellularLocation>
        <location evidence="1">Cell membrane</location>
    </subcellularLocation>
</comment>
<evidence type="ECO:0000256" key="2">
    <source>
        <dbReference type="ARBA" id="ARBA00007090"/>
    </source>
</evidence>
<gene>
    <name evidence="20" type="ORF">A2973_00920</name>
</gene>
<evidence type="ECO:0000256" key="12">
    <source>
        <dbReference type="ARBA" id="ARBA00023136"/>
    </source>
</evidence>
<reference evidence="20 21" key="1">
    <citation type="journal article" date="2016" name="Nat. Commun.">
        <title>Thousands of microbial genomes shed light on interconnected biogeochemical processes in an aquifer system.</title>
        <authorList>
            <person name="Anantharaman K."/>
            <person name="Brown C.T."/>
            <person name="Hug L.A."/>
            <person name="Sharon I."/>
            <person name="Castelle C.J."/>
            <person name="Probst A.J."/>
            <person name="Thomas B.C."/>
            <person name="Singh A."/>
            <person name="Wilkins M.J."/>
            <person name="Karaoz U."/>
            <person name="Brodie E.L."/>
            <person name="Williams K.H."/>
            <person name="Hubbard S.S."/>
            <person name="Banfield J.F."/>
        </authorList>
    </citation>
    <scope>NUCLEOTIDE SEQUENCE [LARGE SCALE GENOMIC DNA]</scope>
</reference>
<dbReference type="SUPFAM" id="SSF56601">
    <property type="entry name" value="beta-lactamase/transpeptidase-like"/>
    <property type="match status" value="1"/>
</dbReference>
<protein>
    <submittedName>
        <fullName evidence="20">Uncharacterized protein</fullName>
    </submittedName>
</protein>
<keyword evidence="5" id="KW-0121">Carboxypeptidase</keyword>
<sequence>MGTPSSVVYVGEFNASTPGTGHKRRVLLLMYLRRLDQSIAKAIHRFFHAIKSSHLRFPTISSLKIHRPNITLPGPGKIPWTNTKGVSFTSFGAGVIAAALFVFIPYQAYAWLAALPNPHLLTSRDIPVTTKIFDRNGILLYQIYTDQNRTLLPLKEIPKFVVQATLAIEDTDFYRHNGISLKGIIRAARSTFFEKQKQGGSTITQQLIKSALLTPEMTFSRKIKEAALALWTEHLYTKDQILEMYLNQVPYGHTAWGIEAASHMYFGKSTQSLTLAEAALLAGLPAAPSEYSPFGNFPHKAIERQHQVIDRMTAEGYITKAQAEEAKNQPVTFAPLATNIRAPHFVMYIKDILENRYGSRLVAQGGLRVKTSLDLGVQEQAEDTLRLELDKLASASANVGNGAVVVTNPSTGEVLAMAGSKNYWDIKNQGNVNAVTTLQQPGSTAKVINYAAALERGDFTAATVLNDSPVVYKIAGSETYIPKNYDGIFHGFVPLRYALANSYNIPAVRTLDAIGVTTMLQKGKAMGVDTWKKDGQYGLSLTLGGADVTMLDMARVYGTLANNGKRVNLMPILDVTDYRGRTLEHNKPKSGTQAVREEAAWIIGDILRDNNARSQAFGAHSLLTIPGRSVAVKTGTTNEKRDNWAIGYTPSYVVTVWVGNNDNTPMNQYVASGITGATPIWNSVMNNLTKDKPDELPSKPSGVVSIPCHFGRTEYFMKGTEPAGGRCAPIPTPTPTPAETPTP</sequence>
<dbReference type="Gene3D" id="3.40.710.10">
    <property type="entry name" value="DD-peptidase/beta-lactamase superfamily"/>
    <property type="match status" value="1"/>
</dbReference>
<dbReference type="Pfam" id="PF00905">
    <property type="entry name" value="Transpeptidase"/>
    <property type="match status" value="1"/>
</dbReference>
<keyword evidence="12" id="KW-0472">Membrane</keyword>
<dbReference type="PANTHER" id="PTHR32282">
    <property type="entry name" value="BINDING PROTEIN TRANSPEPTIDASE, PUTATIVE-RELATED"/>
    <property type="match status" value="1"/>
</dbReference>
<dbReference type="GO" id="GO:0008955">
    <property type="term" value="F:peptidoglycan glycosyltransferase activity"/>
    <property type="evidence" value="ECO:0007669"/>
    <property type="project" value="UniProtKB-EC"/>
</dbReference>
<dbReference type="STRING" id="1798396.A2973_00920"/>
<evidence type="ECO:0000313" key="20">
    <source>
        <dbReference type="EMBL" id="OGG29874.1"/>
    </source>
</evidence>
<dbReference type="GO" id="GO:0030288">
    <property type="term" value="C:outer membrane-bounded periplasmic space"/>
    <property type="evidence" value="ECO:0007669"/>
    <property type="project" value="TreeGrafter"/>
</dbReference>
<evidence type="ECO:0000256" key="16">
    <source>
        <dbReference type="ARBA" id="ARBA00049902"/>
    </source>
</evidence>
<name>A0A1F6AYT5_9BACT</name>
<proteinExistence type="inferred from homology"/>
<feature type="domain" description="Penicillin-binding protein transpeptidase" evidence="18">
    <location>
        <begin position="402"/>
        <end position="671"/>
    </location>
</feature>
<comment type="catalytic activity">
    <reaction evidence="15">
        <text>Preferential cleavage: (Ac)2-L-Lys-D-Ala-|-D-Ala. Also transpeptidation of peptidyl-alanyl moieties that are N-acyl substituents of D-alanine.</text>
        <dbReference type="EC" id="3.4.16.4"/>
    </reaction>
</comment>
<keyword evidence="4" id="KW-1003">Cell membrane</keyword>
<dbReference type="GO" id="GO:0006508">
    <property type="term" value="P:proteolysis"/>
    <property type="evidence" value="ECO:0007669"/>
    <property type="project" value="UniProtKB-KW"/>
</dbReference>
<evidence type="ECO:0000256" key="13">
    <source>
        <dbReference type="ARBA" id="ARBA00023268"/>
    </source>
</evidence>
<dbReference type="PANTHER" id="PTHR32282:SF11">
    <property type="entry name" value="PENICILLIN-BINDING PROTEIN 1B"/>
    <property type="match status" value="1"/>
</dbReference>
<evidence type="ECO:0000256" key="9">
    <source>
        <dbReference type="ARBA" id="ARBA00022801"/>
    </source>
</evidence>
<comment type="caution">
    <text evidence="20">The sequence shown here is derived from an EMBL/GenBank/DDBJ whole genome shotgun (WGS) entry which is preliminary data.</text>
</comment>
<evidence type="ECO:0000256" key="8">
    <source>
        <dbReference type="ARBA" id="ARBA00022679"/>
    </source>
</evidence>
<dbReference type="SUPFAM" id="SSF53955">
    <property type="entry name" value="Lysozyme-like"/>
    <property type="match status" value="1"/>
</dbReference>
<evidence type="ECO:0000256" key="10">
    <source>
        <dbReference type="ARBA" id="ARBA00022960"/>
    </source>
</evidence>
<dbReference type="InterPro" id="IPR036950">
    <property type="entry name" value="PBP_transglycosylase"/>
</dbReference>
<evidence type="ECO:0000259" key="19">
    <source>
        <dbReference type="Pfam" id="PF00912"/>
    </source>
</evidence>
<keyword evidence="13" id="KW-0511">Multifunctional enzyme</keyword>
<dbReference type="GO" id="GO:0005886">
    <property type="term" value="C:plasma membrane"/>
    <property type="evidence" value="ECO:0007669"/>
    <property type="project" value="UniProtKB-SubCell"/>
</dbReference>
<dbReference type="NCBIfam" id="TIGR02074">
    <property type="entry name" value="PBP_1a_fam"/>
    <property type="match status" value="1"/>
</dbReference>
<keyword evidence="10" id="KW-0133">Cell shape</keyword>
<keyword evidence="11" id="KW-0573">Peptidoglycan synthesis</keyword>
<evidence type="ECO:0000256" key="4">
    <source>
        <dbReference type="ARBA" id="ARBA00022475"/>
    </source>
</evidence>
<dbReference type="GO" id="GO:0009252">
    <property type="term" value="P:peptidoglycan biosynthetic process"/>
    <property type="evidence" value="ECO:0007669"/>
    <property type="project" value="UniProtKB-KW"/>
</dbReference>
<evidence type="ECO:0000256" key="5">
    <source>
        <dbReference type="ARBA" id="ARBA00022645"/>
    </source>
</evidence>
<evidence type="ECO:0000256" key="14">
    <source>
        <dbReference type="ARBA" id="ARBA00023316"/>
    </source>
</evidence>
<keyword evidence="6" id="KW-0645">Protease</keyword>
<evidence type="ECO:0000256" key="15">
    <source>
        <dbReference type="ARBA" id="ARBA00034000"/>
    </source>
</evidence>
<feature type="region of interest" description="Disordered" evidence="17">
    <location>
        <begin position="721"/>
        <end position="743"/>
    </location>
</feature>
<dbReference type="FunFam" id="1.10.3810.10:FF:000001">
    <property type="entry name" value="Penicillin-binding protein 1A"/>
    <property type="match status" value="1"/>
</dbReference>
<dbReference type="EMBL" id="MFJZ01000034">
    <property type="protein sequence ID" value="OGG29874.1"/>
    <property type="molecule type" value="Genomic_DNA"/>
</dbReference>
<evidence type="ECO:0000256" key="3">
    <source>
        <dbReference type="ARBA" id="ARBA00007739"/>
    </source>
</evidence>
<comment type="catalytic activity">
    <reaction evidence="16">
        <text>[GlcNAc-(1-&gt;4)-Mur2Ac(oyl-L-Ala-gamma-D-Glu-L-Lys-D-Ala-D-Ala)](n)-di-trans,octa-cis-undecaprenyl diphosphate + beta-D-GlcNAc-(1-&gt;4)-Mur2Ac(oyl-L-Ala-gamma-D-Glu-L-Lys-D-Ala-D-Ala)-di-trans,octa-cis-undecaprenyl diphosphate = [GlcNAc-(1-&gt;4)-Mur2Ac(oyl-L-Ala-gamma-D-Glu-L-Lys-D-Ala-D-Ala)](n+1)-di-trans,octa-cis-undecaprenyl diphosphate + di-trans,octa-cis-undecaprenyl diphosphate + H(+)</text>
        <dbReference type="Rhea" id="RHEA:23708"/>
        <dbReference type="Rhea" id="RHEA-COMP:9602"/>
        <dbReference type="Rhea" id="RHEA-COMP:9603"/>
        <dbReference type="ChEBI" id="CHEBI:15378"/>
        <dbReference type="ChEBI" id="CHEBI:58405"/>
        <dbReference type="ChEBI" id="CHEBI:60033"/>
        <dbReference type="ChEBI" id="CHEBI:78435"/>
        <dbReference type="EC" id="2.4.99.28"/>
    </reaction>
</comment>
<evidence type="ECO:0000256" key="7">
    <source>
        <dbReference type="ARBA" id="ARBA00022676"/>
    </source>
</evidence>
<dbReference type="InterPro" id="IPR001264">
    <property type="entry name" value="Glyco_trans_51"/>
</dbReference>
<evidence type="ECO:0000313" key="21">
    <source>
        <dbReference type="Proteomes" id="UP000176409"/>
    </source>
</evidence>
<comment type="similarity">
    <text evidence="3">In the N-terminal section; belongs to the glycosyltransferase 51 family.</text>
</comment>
<evidence type="ECO:0000259" key="18">
    <source>
        <dbReference type="Pfam" id="PF00905"/>
    </source>
</evidence>
<dbReference type="InterPro" id="IPR012338">
    <property type="entry name" value="Beta-lactam/transpept-like"/>
</dbReference>
<dbReference type="GO" id="GO:0008360">
    <property type="term" value="P:regulation of cell shape"/>
    <property type="evidence" value="ECO:0007669"/>
    <property type="project" value="UniProtKB-KW"/>
</dbReference>
<keyword evidence="14" id="KW-0961">Cell wall biogenesis/degradation</keyword>
<dbReference type="Proteomes" id="UP000176409">
    <property type="component" value="Unassembled WGS sequence"/>
</dbReference>
<keyword evidence="8" id="KW-0808">Transferase</keyword>
<dbReference type="AlphaFoldDB" id="A0A1F6AYT5"/>
<evidence type="ECO:0000256" key="1">
    <source>
        <dbReference type="ARBA" id="ARBA00004236"/>
    </source>
</evidence>
<dbReference type="Gene3D" id="1.10.3810.10">
    <property type="entry name" value="Biosynthetic peptidoglycan transglycosylase-like"/>
    <property type="match status" value="1"/>
</dbReference>
<organism evidence="20 21">
    <name type="scientific">Candidatus Gottesmanbacteria bacterium RIFCSPLOWO2_01_FULL_49_10</name>
    <dbReference type="NCBI Taxonomy" id="1798396"/>
    <lineage>
        <taxon>Bacteria</taxon>
        <taxon>Candidatus Gottesmaniibacteriota</taxon>
    </lineage>
</organism>
<accession>A0A1F6AYT5</accession>
<evidence type="ECO:0000256" key="6">
    <source>
        <dbReference type="ARBA" id="ARBA00022670"/>
    </source>
</evidence>
<comment type="similarity">
    <text evidence="2">In the C-terminal section; belongs to the transpeptidase family.</text>
</comment>
<evidence type="ECO:0000256" key="11">
    <source>
        <dbReference type="ARBA" id="ARBA00022984"/>
    </source>
</evidence>
<dbReference type="GO" id="GO:0008658">
    <property type="term" value="F:penicillin binding"/>
    <property type="evidence" value="ECO:0007669"/>
    <property type="project" value="InterPro"/>
</dbReference>
<dbReference type="InterPro" id="IPR023346">
    <property type="entry name" value="Lysozyme-like_dom_sf"/>
</dbReference>
<dbReference type="GO" id="GO:0009002">
    <property type="term" value="F:serine-type D-Ala-D-Ala carboxypeptidase activity"/>
    <property type="evidence" value="ECO:0007669"/>
    <property type="project" value="UniProtKB-EC"/>
</dbReference>
<dbReference type="InterPro" id="IPR001460">
    <property type="entry name" value="PCN-bd_Tpept"/>
</dbReference>
<keyword evidence="9" id="KW-0378">Hydrolase</keyword>
<keyword evidence="7" id="KW-0328">Glycosyltransferase</keyword>
<dbReference type="Pfam" id="PF00912">
    <property type="entry name" value="Transgly"/>
    <property type="match status" value="1"/>
</dbReference>
<evidence type="ECO:0000256" key="17">
    <source>
        <dbReference type="SAM" id="MobiDB-lite"/>
    </source>
</evidence>
<dbReference type="InterPro" id="IPR050396">
    <property type="entry name" value="Glycosyltr_51/Transpeptidase"/>
</dbReference>
<dbReference type="GO" id="GO:0071555">
    <property type="term" value="P:cell wall organization"/>
    <property type="evidence" value="ECO:0007669"/>
    <property type="project" value="UniProtKB-KW"/>
</dbReference>